<name>A0A0E9WA02_ANGAN</name>
<organism evidence="1">
    <name type="scientific">Anguilla anguilla</name>
    <name type="common">European freshwater eel</name>
    <name type="synonym">Muraena anguilla</name>
    <dbReference type="NCBI Taxonomy" id="7936"/>
    <lineage>
        <taxon>Eukaryota</taxon>
        <taxon>Metazoa</taxon>
        <taxon>Chordata</taxon>
        <taxon>Craniata</taxon>
        <taxon>Vertebrata</taxon>
        <taxon>Euteleostomi</taxon>
        <taxon>Actinopterygii</taxon>
        <taxon>Neopterygii</taxon>
        <taxon>Teleostei</taxon>
        <taxon>Anguilliformes</taxon>
        <taxon>Anguillidae</taxon>
        <taxon>Anguilla</taxon>
    </lineage>
</organism>
<evidence type="ECO:0000313" key="1">
    <source>
        <dbReference type="EMBL" id="JAH87192.1"/>
    </source>
</evidence>
<reference evidence="1" key="2">
    <citation type="journal article" date="2015" name="Fish Shellfish Immunol.">
        <title>Early steps in the European eel (Anguilla anguilla)-Vibrio vulnificus interaction in the gills: Role of the RtxA13 toxin.</title>
        <authorList>
            <person name="Callol A."/>
            <person name="Pajuelo D."/>
            <person name="Ebbesson L."/>
            <person name="Teles M."/>
            <person name="MacKenzie S."/>
            <person name="Amaro C."/>
        </authorList>
    </citation>
    <scope>NUCLEOTIDE SEQUENCE</scope>
</reference>
<reference evidence="1" key="1">
    <citation type="submission" date="2014-11" db="EMBL/GenBank/DDBJ databases">
        <authorList>
            <person name="Amaro Gonzalez C."/>
        </authorList>
    </citation>
    <scope>NUCLEOTIDE SEQUENCE</scope>
</reference>
<dbReference type="EMBL" id="GBXM01021385">
    <property type="protein sequence ID" value="JAH87192.1"/>
    <property type="molecule type" value="Transcribed_RNA"/>
</dbReference>
<dbReference type="AlphaFoldDB" id="A0A0E9WA02"/>
<protein>
    <submittedName>
        <fullName evidence="1">Uncharacterized protein</fullName>
    </submittedName>
</protein>
<accession>A0A0E9WA02</accession>
<proteinExistence type="predicted"/>
<sequence length="38" mass="4388">MCIPSQYMNCGRCKIVMGYRLLHCVEIWARKSGKCLPV</sequence>